<dbReference type="Pfam" id="PF05920">
    <property type="entry name" value="Homeobox_KN"/>
    <property type="match status" value="1"/>
</dbReference>
<dbReference type="InterPro" id="IPR001356">
    <property type="entry name" value="HD"/>
</dbReference>
<feature type="compositionally biased region" description="Basic and acidic residues" evidence="6">
    <location>
        <begin position="499"/>
        <end position="508"/>
    </location>
</feature>
<feature type="region of interest" description="Disordered" evidence="6">
    <location>
        <begin position="603"/>
        <end position="637"/>
    </location>
</feature>
<feature type="region of interest" description="Disordered" evidence="6">
    <location>
        <begin position="1380"/>
        <end position="1415"/>
    </location>
</feature>
<feature type="region of interest" description="Disordered" evidence="6">
    <location>
        <begin position="1179"/>
        <end position="1205"/>
    </location>
</feature>
<evidence type="ECO:0000256" key="5">
    <source>
        <dbReference type="PROSITE-ProRule" id="PRU00108"/>
    </source>
</evidence>
<feature type="region of interest" description="Disordered" evidence="6">
    <location>
        <begin position="998"/>
        <end position="1031"/>
    </location>
</feature>
<keyword evidence="4 5" id="KW-0539">Nucleus</keyword>
<reference evidence="8" key="1">
    <citation type="submission" date="2023-03" db="EMBL/GenBank/DDBJ databases">
        <title>Electrophorus voltai genome.</title>
        <authorList>
            <person name="Bian C."/>
        </authorList>
    </citation>
    <scope>NUCLEOTIDE SEQUENCE</scope>
    <source>
        <strain evidence="8">CB-2022</strain>
        <tissue evidence="8">Muscle</tissue>
    </source>
</reference>
<dbReference type="Gene3D" id="1.10.10.60">
    <property type="entry name" value="Homeodomain-like"/>
    <property type="match status" value="1"/>
</dbReference>
<comment type="caution">
    <text evidence="8">The sequence shown here is derived from an EMBL/GenBank/DDBJ whole genome shotgun (WGS) entry which is preliminary data.</text>
</comment>
<feature type="compositionally biased region" description="Basic and acidic residues" evidence="6">
    <location>
        <begin position="348"/>
        <end position="360"/>
    </location>
</feature>
<dbReference type="GO" id="GO:0006355">
    <property type="term" value="P:regulation of DNA-templated transcription"/>
    <property type="evidence" value="ECO:0007669"/>
    <property type="project" value="InterPro"/>
</dbReference>
<dbReference type="Pfam" id="PF16493">
    <property type="entry name" value="Meis_PKNOX_N"/>
    <property type="match status" value="1"/>
</dbReference>
<dbReference type="GO" id="GO:0005634">
    <property type="term" value="C:nucleus"/>
    <property type="evidence" value="ECO:0007669"/>
    <property type="project" value="UniProtKB-SubCell"/>
</dbReference>
<comment type="subcellular location">
    <subcellularLocation>
        <location evidence="5">Nucleus</location>
    </subcellularLocation>
</comment>
<feature type="compositionally biased region" description="Low complexity" evidence="6">
    <location>
        <begin position="1012"/>
        <end position="1024"/>
    </location>
</feature>
<evidence type="ECO:0000256" key="2">
    <source>
        <dbReference type="ARBA" id="ARBA00023125"/>
    </source>
</evidence>
<dbReference type="InterPro" id="IPR032453">
    <property type="entry name" value="PKNOX/Meis_N"/>
</dbReference>
<gene>
    <name evidence="8" type="ORF">P4O66_013469</name>
</gene>
<dbReference type="Proteomes" id="UP001239994">
    <property type="component" value="Unassembled WGS sequence"/>
</dbReference>
<dbReference type="GO" id="GO:0003677">
    <property type="term" value="F:DNA binding"/>
    <property type="evidence" value="ECO:0007669"/>
    <property type="project" value="UniProtKB-UniRule"/>
</dbReference>
<evidence type="ECO:0000256" key="3">
    <source>
        <dbReference type="ARBA" id="ARBA00023155"/>
    </source>
</evidence>
<evidence type="ECO:0000256" key="6">
    <source>
        <dbReference type="SAM" id="MobiDB-lite"/>
    </source>
</evidence>
<dbReference type="FunFam" id="1.10.10.60:FF:000004">
    <property type="entry name" value="Meis2 homeobox isoform 2c"/>
    <property type="match status" value="1"/>
</dbReference>
<feature type="DNA-binding region" description="Homeobox" evidence="5">
    <location>
        <begin position="1056"/>
        <end position="1091"/>
    </location>
</feature>
<accession>A0AAD8Z4P9</accession>
<feature type="region of interest" description="Disordered" evidence="6">
    <location>
        <begin position="495"/>
        <end position="514"/>
    </location>
</feature>
<sequence>MYGDPHAARSMQAVHLNHGPQLHAHQYPHAAHANAMPPSMGSSVNDALKRDKDAIYGHPLFPLLALIFEKCELATCTPREPGVAGGDVCSSESFNEDIAVFAKQIRAEKPLFSSNPELDNLMIQAIQVLRFHLLELEKVHELCDNFCHRYISCLKGKMPIDLVIDEREGGSKSDSEEITRSSGPLDQVRGDPSLSAERALAIQLVFWVVFSPPARREPRVAGNRNREAERLSSWREGLGVRAPRGGDARGGEARHGVAGCGQGMGRVCSPPSQLNVENLIAPAAFVILRGTETMTTRRPRALGARRDPPVVDTRHTAVTIAVNKLPVFTNHALRVVIRSPAGTLSSNEWKKDRYGRDSHADNPQSSVGTEAPEPALELSLLFVPGACARVCHRCVRVFAVFSFGDSYHVENYPPEANNKGCLTPLQALPPRVLLHALPKRVQSAQRNVTGAGRESLLFLSYSHRPGSDIVEQGVLSIVALRECAVLTLQHSGHFGTRTQRSDWSEPGRDGGTGGDVTLVASEGPRLGASHSRLKALHPRLYGLDRYRRKRRKTRIIFLIISTFSGSPGSPPAFRRPRSGWRPRIRAPTLRLLCAGGEWGPKLAPDLRRGDGLDNSVASPSTGDDDDPDKEKKRNKKRGIFPKVATNIMRAWLFQHLTLAGPLWRSSEHGRSRGPADASPSQPVGPRCRGPGLAGGVRTRDGRDLPKTQAGSTRTCPLPASVRGQMKRPSQSPGLSRGRGAGLGPRARGLPAAGQLPSGPAEPRRHPPLSCCPAGSAVLHAGRAGLHSPNNTVFTPWLQRVQAWFPLPLRLLGGQAPPLRCHLSSRGRGPRTPGQPALRFGAVGGSPEMLLNVPPLRQAVITSLKRFSGPVNYIITPPELAWPHQLQSSELPVPPPPQPPLARDCEQQAWSNAVVTLTEPHLEEVKLQRAAPVYSGAPQEAEESCSHLLICFPPKRHTKNPQADLNSLMNRQLHGSSQETMTPVGCHGAVRLPARQGRFSFPSTSARSGGVESPLLLSNPTLSNPGDHTDDIHHQYATRTRLRDVPSAVRTPLDHPYPSEEQKKQLAQDTGLTILQVNNWFINARRRIVQPMIDQSNRAGKSLLVTVVLRREPASTRASGGLPAVSQGAPYNPDGQPMGGFVMDGQQHMGIRPPGLQGMPGDYLSHSGPMGVGQAPYGGLHLAHHPGHQRSGPPTRSYIPGPPQQSAMLMHGGPPHPTVPMSASCTPMLPPGDPTMGGQVMDIHAQYTFRRPVSMRKCVNLCTMSTLFPWHNWVRVDRLVMFHEIIKMSVSNFYRSGGAHDRVEEAINRRFIAEEFHSLRRPDSSPHPPSLLDNFDTVSICRNRVSRSKFKSAPVRETEENKVYSVYSGAALVSPAITVRTGRTRRHRRRSEVEDRHGVTQMSWTQGAANRHEEENERPVVLSVPLALHQEVCGSGKQRQLQRAKRDVTARFAELPRDAEQRRLPIRYSSQQQMHKTHLNMHS</sequence>
<feature type="compositionally biased region" description="Basic and acidic residues" evidence="6">
    <location>
        <begin position="168"/>
        <end position="179"/>
    </location>
</feature>
<dbReference type="SUPFAM" id="SSF46689">
    <property type="entry name" value="Homeodomain-like"/>
    <property type="match status" value="1"/>
</dbReference>
<feature type="compositionally biased region" description="Low complexity" evidence="6">
    <location>
        <begin position="743"/>
        <end position="753"/>
    </location>
</feature>
<keyword evidence="3 5" id="KW-0371">Homeobox</keyword>
<dbReference type="EMBL" id="JAROKS010000020">
    <property type="protein sequence ID" value="KAK1791456.1"/>
    <property type="molecule type" value="Genomic_DNA"/>
</dbReference>
<proteinExistence type="inferred from homology"/>
<dbReference type="PANTHER" id="PTHR11850">
    <property type="entry name" value="HOMEOBOX PROTEIN TRANSCRIPTION FACTORS"/>
    <property type="match status" value="1"/>
</dbReference>
<evidence type="ECO:0000313" key="8">
    <source>
        <dbReference type="EMBL" id="KAK1791456.1"/>
    </source>
</evidence>
<feature type="region of interest" description="Disordered" evidence="6">
    <location>
        <begin position="665"/>
        <end position="765"/>
    </location>
</feature>
<dbReference type="CDD" id="cd00086">
    <property type="entry name" value="homeodomain"/>
    <property type="match status" value="1"/>
</dbReference>
<protein>
    <recommendedName>
        <fullName evidence="7">Homeobox domain-containing protein</fullName>
    </recommendedName>
</protein>
<dbReference type="InterPro" id="IPR050224">
    <property type="entry name" value="TALE_homeobox"/>
</dbReference>
<evidence type="ECO:0000259" key="7">
    <source>
        <dbReference type="PROSITE" id="PS50071"/>
    </source>
</evidence>
<keyword evidence="9" id="KW-1185">Reference proteome</keyword>
<evidence type="ECO:0000313" key="9">
    <source>
        <dbReference type="Proteomes" id="UP001239994"/>
    </source>
</evidence>
<organism evidence="8 9">
    <name type="scientific">Electrophorus voltai</name>
    <dbReference type="NCBI Taxonomy" id="2609070"/>
    <lineage>
        <taxon>Eukaryota</taxon>
        <taxon>Metazoa</taxon>
        <taxon>Chordata</taxon>
        <taxon>Craniata</taxon>
        <taxon>Vertebrata</taxon>
        <taxon>Euteleostomi</taxon>
        <taxon>Actinopterygii</taxon>
        <taxon>Neopterygii</taxon>
        <taxon>Teleostei</taxon>
        <taxon>Ostariophysi</taxon>
        <taxon>Gymnotiformes</taxon>
        <taxon>Gymnotoidei</taxon>
        <taxon>Gymnotidae</taxon>
        <taxon>Electrophorus</taxon>
    </lineage>
</organism>
<evidence type="ECO:0000256" key="4">
    <source>
        <dbReference type="ARBA" id="ARBA00023242"/>
    </source>
</evidence>
<name>A0AAD8Z4P9_9TELE</name>
<feature type="region of interest" description="Disordered" evidence="6">
    <location>
        <begin position="347"/>
        <end position="370"/>
    </location>
</feature>
<comment type="similarity">
    <text evidence="1">Belongs to the TALE/MEIS homeobox family.</text>
</comment>
<evidence type="ECO:0000256" key="1">
    <source>
        <dbReference type="ARBA" id="ARBA00009661"/>
    </source>
</evidence>
<dbReference type="PROSITE" id="PS50071">
    <property type="entry name" value="HOMEOBOX_2"/>
    <property type="match status" value="1"/>
</dbReference>
<dbReference type="InterPro" id="IPR009057">
    <property type="entry name" value="Homeodomain-like_sf"/>
</dbReference>
<keyword evidence="2 5" id="KW-0238">DNA-binding</keyword>
<feature type="domain" description="Homeobox" evidence="7">
    <location>
        <begin position="1054"/>
        <end position="1090"/>
    </location>
</feature>
<feature type="region of interest" description="Disordered" evidence="6">
    <location>
        <begin position="168"/>
        <end position="190"/>
    </location>
</feature>
<dbReference type="SMART" id="SM00389">
    <property type="entry name" value="HOX"/>
    <property type="match status" value="1"/>
</dbReference>
<dbReference type="InterPro" id="IPR008422">
    <property type="entry name" value="KN_HD"/>
</dbReference>